<dbReference type="AlphaFoldDB" id="A0A220U237"/>
<accession>A0A220U237</accession>
<evidence type="ECO:0000313" key="4">
    <source>
        <dbReference type="Proteomes" id="UP000198312"/>
    </source>
</evidence>
<evidence type="ECO:0000259" key="2">
    <source>
        <dbReference type="Pfam" id="PF07331"/>
    </source>
</evidence>
<keyword evidence="1" id="KW-0472">Membrane</keyword>
<feature type="domain" description="DUF1468" evidence="2">
    <location>
        <begin position="9"/>
        <end position="154"/>
    </location>
</feature>
<proteinExistence type="predicted"/>
<gene>
    <name evidence="3" type="ORF">CFK37_08275</name>
</gene>
<name>A0A220U237_9BACI</name>
<dbReference type="RefSeq" id="WP_089061420.1">
    <property type="nucleotide sequence ID" value="NZ_CP022315.1"/>
</dbReference>
<protein>
    <recommendedName>
        <fullName evidence="2">DUF1468 domain-containing protein</fullName>
    </recommendedName>
</protein>
<dbReference type="Proteomes" id="UP000198312">
    <property type="component" value="Chromosome"/>
</dbReference>
<keyword evidence="1" id="KW-1133">Transmembrane helix</keyword>
<evidence type="ECO:0000256" key="1">
    <source>
        <dbReference type="SAM" id="Phobius"/>
    </source>
</evidence>
<evidence type="ECO:0000313" key="3">
    <source>
        <dbReference type="EMBL" id="ASK62160.1"/>
    </source>
</evidence>
<dbReference type="KEGG" id="vil:CFK37_08275"/>
<dbReference type="EMBL" id="CP022315">
    <property type="protein sequence ID" value="ASK62160.1"/>
    <property type="molecule type" value="Genomic_DNA"/>
</dbReference>
<feature type="transmembrane region" description="Helical" evidence="1">
    <location>
        <begin position="125"/>
        <end position="145"/>
    </location>
</feature>
<dbReference type="InterPro" id="IPR009936">
    <property type="entry name" value="DUF1468"/>
</dbReference>
<feature type="transmembrane region" description="Helical" evidence="1">
    <location>
        <begin position="7"/>
        <end position="24"/>
    </location>
</feature>
<dbReference type="OrthoDB" id="2970641at2"/>
<keyword evidence="1" id="KW-0812">Transmembrane</keyword>
<sequence length="159" mass="17993">MIKAKRDIINALVILALCVFAYYGSSLISVRNLGKTEASFFPNIVIAVLAFLGICLLVNSIYRMAREKNSKFDVSFKELLQENKKVIFTFAIFGVYVFLFSFIGYFVSTILFLAALYLLLSSNKQKLWVVLIGMVAFTFILYFIFNNALSVFLPSGVLF</sequence>
<dbReference type="Pfam" id="PF07331">
    <property type="entry name" value="TctB"/>
    <property type="match status" value="1"/>
</dbReference>
<feature type="transmembrane region" description="Helical" evidence="1">
    <location>
        <begin position="86"/>
        <end position="119"/>
    </location>
</feature>
<keyword evidence="4" id="KW-1185">Reference proteome</keyword>
<organism evidence="3 4">
    <name type="scientific">Virgibacillus phasianinus</name>
    <dbReference type="NCBI Taxonomy" id="2017483"/>
    <lineage>
        <taxon>Bacteria</taxon>
        <taxon>Bacillati</taxon>
        <taxon>Bacillota</taxon>
        <taxon>Bacilli</taxon>
        <taxon>Bacillales</taxon>
        <taxon>Bacillaceae</taxon>
        <taxon>Virgibacillus</taxon>
    </lineage>
</organism>
<feature type="transmembrane region" description="Helical" evidence="1">
    <location>
        <begin position="44"/>
        <end position="65"/>
    </location>
</feature>
<reference evidence="3 4" key="1">
    <citation type="submission" date="2017-07" db="EMBL/GenBank/DDBJ databases">
        <title>Virgibacillus sp. LM2416.</title>
        <authorList>
            <person name="Tak E.J."/>
            <person name="Bae J.-W."/>
        </authorList>
    </citation>
    <scope>NUCLEOTIDE SEQUENCE [LARGE SCALE GENOMIC DNA]</scope>
    <source>
        <strain evidence="3 4">LM2416</strain>
    </source>
</reference>